<reference evidence="3" key="2">
    <citation type="submission" date="2023-06" db="EMBL/GenBank/DDBJ databases">
        <authorList>
            <consortium name="Lawrence Berkeley National Laboratory"/>
            <person name="Haridas S."/>
            <person name="Hensen N."/>
            <person name="Bonometti L."/>
            <person name="Westerberg I."/>
            <person name="Brannstrom I.O."/>
            <person name="Guillou S."/>
            <person name="Cros-Aarteil S."/>
            <person name="Calhoun S."/>
            <person name="Kuo A."/>
            <person name="Mondo S."/>
            <person name="Pangilinan J."/>
            <person name="Riley R."/>
            <person name="Labutti K."/>
            <person name="Andreopoulos B."/>
            <person name="Lipzen A."/>
            <person name="Chen C."/>
            <person name="Yanf M."/>
            <person name="Daum C."/>
            <person name="Ng V."/>
            <person name="Clum A."/>
            <person name="Steindorff A."/>
            <person name="Ohm R."/>
            <person name="Martin F."/>
            <person name="Silar P."/>
            <person name="Natvig D."/>
            <person name="Lalanne C."/>
            <person name="Gautier V."/>
            <person name="Ament-Velasquez S.L."/>
            <person name="Kruys A."/>
            <person name="Hutchinson M.I."/>
            <person name="Powell A.J."/>
            <person name="Barry K."/>
            <person name="Miller A.N."/>
            <person name="Grigoriev I.V."/>
            <person name="Debuchy R."/>
            <person name="Gladieux P."/>
            <person name="Thoren M.H."/>
            <person name="Johannesson H."/>
        </authorList>
    </citation>
    <scope>NUCLEOTIDE SEQUENCE</scope>
    <source>
        <strain evidence="3">CBS 168.71</strain>
    </source>
</reference>
<dbReference type="AlphaFoldDB" id="A0AAE0LT15"/>
<dbReference type="InterPro" id="IPR011009">
    <property type="entry name" value="Kinase-like_dom_sf"/>
</dbReference>
<dbReference type="GeneID" id="87838667"/>
<feature type="domain" description="Aminoglycoside phosphotransferase" evidence="2">
    <location>
        <begin position="75"/>
        <end position="284"/>
    </location>
</feature>
<gene>
    <name evidence="3" type="ORF">B0H64DRAFT_360815</name>
</gene>
<feature type="compositionally biased region" description="Acidic residues" evidence="1">
    <location>
        <begin position="424"/>
        <end position="433"/>
    </location>
</feature>
<dbReference type="RefSeq" id="XP_062659992.1">
    <property type="nucleotide sequence ID" value="XM_062801719.1"/>
</dbReference>
<evidence type="ECO:0000313" key="3">
    <source>
        <dbReference type="EMBL" id="KAK3296478.1"/>
    </source>
</evidence>
<dbReference type="Proteomes" id="UP001278766">
    <property type="component" value="Unassembled WGS sequence"/>
</dbReference>
<accession>A0AAE0LT15</accession>
<dbReference type="GO" id="GO:0016301">
    <property type="term" value="F:kinase activity"/>
    <property type="evidence" value="ECO:0007669"/>
    <property type="project" value="UniProtKB-KW"/>
</dbReference>
<comment type="caution">
    <text evidence="3">The sequence shown here is derived from an EMBL/GenBank/DDBJ whole genome shotgun (WGS) entry which is preliminary data.</text>
</comment>
<keyword evidence="3" id="KW-0418">Kinase</keyword>
<evidence type="ECO:0000313" key="4">
    <source>
        <dbReference type="Proteomes" id="UP001278766"/>
    </source>
</evidence>
<protein>
    <submittedName>
        <fullName evidence="3">Kinase-like domain-containing protein</fullName>
    </submittedName>
</protein>
<sequence length="433" mass="48050">MSSYSSADEAYDSDEPPELELNLGRLMDHASRALNAKCIGAKKLTRGASHEIFTLQFQEAAEAPASLAQAGFYCVARFTRGDSNSAKSLSEIATARYLKRFTEIPVPEIYYHDLDVDNDVGAPFVLMEKIPGRRLHSLWDDLSLENKKSALSQIASVLAQLAALQFDQIGSLDDSEHGIGPVISPCLEQPKGPFQSTGEYLRSFVSTESAESPELKNLFHQTQESIDQFLTRNDHAAYLQPPFCLIHADFDAQNMLFLELEVGSGPRLVGLIDFEYAYTGPLHFLYEYPIFIQDVSWSKELYAENAVLRAHFVRAIYEALPTPDARSTFIASMNEKSFAMSAFSNSFMTMKCSEKTLINSVTNYIKDLRDGTGLPYSGRLDYTPELYSHEGYPLPTDTTAKRETQDSAGDGIRLGESSPLGDLGMDEDGDLSK</sequence>
<dbReference type="EMBL" id="JAUEPN010000004">
    <property type="protein sequence ID" value="KAK3296478.1"/>
    <property type="molecule type" value="Genomic_DNA"/>
</dbReference>
<keyword evidence="3" id="KW-0808">Transferase</keyword>
<reference evidence="3" key="1">
    <citation type="journal article" date="2023" name="Mol. Phylogenet. Evol.">
        <title>Genome-scale phylogeny and comparative genomics of the fungal order Sordariales.</title>
        <authorList>
            <person name="Hensen N."/>
            <person name="Bonometti L."/>
            <person name="Westerberg I."/>
            <person name="Brannstrom I.O."/>
            <person name="Guillou S."/>
            <person name="Cros-Aarteil S."/>
            <person name="Calhoun S."/>
            <person name="Haridas S."/>
            <person name="Kuo A."/>
            <person name="Mondo S."/>
            <person name="Pangilinan J."/>
            <person name="Riley R."/>
            <person name="LaButti K."/>
            <person name="Andreopoulos B."/>
            <person name="Lipzen A."/>
            <person name="Chen C."/>
            <person name="Yan M."/>
            <person name="Daum C."/>
            <person name="Ng V."/>
            <person name="Clum A."/>
            <person name="Steindorff A."/>
            <person name="Ohm R.A."/>
            <person name="Martin F."/>
            <person name="Silar P."/>
            <person name="Natvig D.O."/>
            <person name="Lalanne C."/>
            <person name="Gautier V."/>
            <person name="Ament-Velasquez S.L."/>
            <person name="Kruys A."/>
            <person name="Hutchinson M.I."/>
            <person name="Powell A.J."/>
            <person name="Barry K."/>
            <person name="Miller A.N."/>
            <person name="Grigoriev I.V."/>
            <person name="Debuchy R."/>
            <person name="Gladieux P."/>
            <person name="Hiltunen Thoren M."/>
            <person name="Johannesson H."/>
        </authorList>
    </citation>
    <scope>NUCLEOTIDE SEQUENCE</scope>
    <source>
        <strain evidence="3">CBS 168.71</strain>
    </source>
</reference>
<dbReference type="InterPro" id="IPR002575">
    <property type="entry name" value="Aminoglycoside_PTrfase"/>
</dbReference>
<name>A0AAE0LT15_9PEZI</name>
<organism evidence="3 4">
    <name type="scientific">Chaetomium fimeti</name>
    <dbReference type="NCBI Taxonomy" id="1854472"/>
    <lineage>
        <taxon>Eukaryota</taxon>
        <taxon>Fungi</taxon>
        <taxon>Dikarya</taxon>
        <taxon>Ascomycota</taxon>
        <taxon>Pezizomycotina</taxon>
        <taxon>Sordariomycetes</taxon>
        <taxon>Sordariomycetidae</taxon>
        <taxon>Sordariales</taxon>
        <taxon>Chaetomiaceae</taxon>
        <taxon>Chaetomium</taxon>
    </lineage>
</organism>
<evidence type="ECO:0000256" key="1">
    <source>
        <dbReference type="SAM" id="MobiDB-lite"/>
    </source>
</evidence>
<dbReference type="PANTHER" id="PTHR21310:SF37">
    <property type="entry name" value="AMINOGLYCOSIDE PHOSPHOTRANSFERASE DOMAIN-CONTAINING PROTEIN"/>
    <property type="match status" value="1"/>
</dbReference>
<keyword evidence="4" id="KW-1185">Reference proteome</keyword>
<dbReference type="SUPFAM" id="SSF56112">
    <property type="entry name" value="Protein kinase-like (PK-like)"/>
    <property type="match status" value="1"/>
</dbReference>
<dbReference type="InterPro" id="IPR051678">
    <property type="entry name" value="AGP_Transferase"/>
</dbReference>
<evidence type="ECO:0000259" key="2">
    <source>
        <dbReference type="Pfam" id="PF01636"/>
    </source>
</evidence>
<proteinExistence type="predicted"/>
<feature type="region of interest" description="Disordered" evidence="1">
    <location>
        <begin position="391"/>
        <end position="433"/>
    </location>
</feature>
<dbReference type="PANTHER" id="PTHR21310">
    <property type="entry name" value="AMINOGLYCOSIDE PHOSPHOTRANSFERASE-RELATED-RELATED"/>
    <property type="match status" value="1"/>
</dbReference>
<dbReference type="Pfam" id="PF01636">
    <property type="entry name" value="APH"/>
    <property type="match status" value="1"/>
</dbReference>
<dbReference type="Gene3D" id="3.90.1200.10">
    <property type="match status" value="1"/>
</dbReference>